<name>A0A915A6Y4_PARUN</name>
<evidence type="ECO:0000256" key="1">
    <source>
        <dbReference type="SAM" id="MobiDB-lite"/>
    </source>
</evidence>
<organism evidence="2 3">
    <name type="scientific">Parascaris univalens</name>
    <name type="common">Nematode worm</name>
    <dbReference type="NCBI Taxonomy" id="6257"/>
    <lineage>
        <taxon>Eukaryota</taxon>
        <taxon>Metazoa</taxon>
        <taxon>Ecdysozoa</taxon>
        <taxon>Nematoda</taxon>
        <taxon>Chromadorea</taxon>
        <taxon>Rhabditida</taxon>
        <taxon>Spirurina</taxon>
        <taxon>Ascaridomorpha</taxon>
        <taxon>Ascaridoidea</taxon>
        <taxon>Ascarididae</taxon>
        <taxon>Parascaris</taxon>
    </lineage>
</organism>
<feature type="compositionally biased region" description="Polar residues" evidence="1">
    <location>
        <begin position="32"/>
        <end position="49"/>
    </location>
</feature>
<dbReference type="AlphaFoldDB" id="A0A915A6Y4"/>
<reference evidence="3" key="1">
    <citation type="submission" date="2022-11" db="UniProtKB">
        <authorList>
            <consortium name="WormBaseParasite"/>
        </authorList>
    </citation>
    <scope>IDENTIFICATION</scope>
</reference>
<evidence type="ECO:0000313" key="3">
    <source>
        <dbReference type="WBParaSite" id="PgR002_g113_t03"/>
    </source>
</evidence>
<accession>A0A915A6Y4</accession>
<dbReference type="Proteomes" id="UP000887569">
    <property type="component" value="Unplaced"/>
</dbReference>
<evidence type="ECO:0000313" key="2">
    <source>
        <dbReference type="Proteomes" id="UP000887569"/>
    </source>
</evidence>
<dbReference type="WBParaSite" id="PgR002_g113_t03">
    <property type="protein sequence ID" value="PgR002_g113_t03"/>
    <property type="gene ID" value="PgR002_g113"/>
</dbReference>
<protein>
    <submittedName>
        <fullName evidence="3">Bestrophin homolog</fullName>
    </submittedName>
</protein>
<sequence>SLGSRLVVANIVYLRAVLHSKQIAPMQDPGTCPSSTRSTSTLNEQSSPASTTTESVSSKSEYGESEKVAPRVASRHVHLPPRPGTVRVNNVRRTRNERGNASKCAAYISL</sequence>
<feature type="compositionally biased region" description="Low complexity" evidence="1">
    <location>
        <begin position="50"/>
        <end position="60"/>
    </location>
</feature>
<proteinExistence type="predicted"/>
<keyword evidence="2" id="KW-1185">Reference proteome</keyword>
<feature type="region of interest" description="Disordered" evidence="1">
    <location>
        <begin position="24"/>
        <end position="103"/>
    </location>
</feature>